<feature type="compositionally biased region" description="Low complexity" evidence="1">
    <location>
        <begin position="93"/>
        <end position="109"/>
    </location>
</feature>
<dbReference type="EMBL" id="JASCZI010241855">
    <property type="protein sequence ID" value="MED6207748.1"/>
    <property type="molecule type" value="Genomic_DNA"/>
</dbReference>
<feature type="region of interest" description="Disordered" evidence="1">
    <location>
        <begin position="58"/>
        <end position="163"/>
    </location>
</feature>
<sequence>MAHILLFFENKNDSFGGVGHDLNKKEKVVFEDLNLGGILHPKDLSFFLSLYLIHDASAAPSAPRPPRPAGSPSSSASSSQSDGVPRERERSPRTLLPTPVPTHVPVLAPMHPPPRTPMMDTCRYRNLFPRRRVAPPTPPPSDDQPSDDRDGDDREDSQTADTL</sequence>
<accession>A0ABU6YES6</accession>
<reference evidence="2 3" key="1">
    <citation type="journal article" date="2023" name="Plants (Basel)">
        <title>Bridging the Gap: Combining Genomics and Transcriptomics Approaches to Understand Stylosanthes scabra, an Orphan Legume from the Brazilian Caatinga.</title>
        <authorList>
            <person name="Ferreira-Neto J.R.C."/>
            <person name="da Silva M.D."/>
            <person name="Binneck E."/>
            <person name="de Melo N.F."/>
            <person name="da Silva R.H."/>
            <person name="de Melo A.L.T.M."/>
            <person name="Pandolfi V."/>
            <person name="Bustamante F.O."/>
            <person name="Brasileiro-Vidal A.C."/>
            <person name="Benko-Iseppon A.M."/>
        </authorList>
    </citation>
    <scope>NUCLEOTIDE SEQUENCE [LARGE SCALE GENOMIC DNA]</scope>
    <source>
        <tissue evidence="2">Leaves</tissue>
    </source>
</reference>
<proteinExistence type="predicted"/>
<evidence type="ECO:0000313" key="3">
    <source>
        <dbReference type="Proteomes" id="UP001341840"/>
    </source>
</evidence>
<comment type="caution">
    <text evidence="2">The sequence shown here is derived from an EMBL/GenBank/DDBJ whole genome shotgun (WGS) entry which is preliminary data.</text>
</comment>
<name>A0ABU6YES6_9FABA</name>
<organism evidence="2 3">
    <name type="scientific">Stylosanthes scabra</name>
    <dbReference type="NCBI Taxonomy" id="79078"/>
    <lineage>
        <taxon>Eukaryota</taxon>
        <taxon>Viridiplantae</taxon>
        <taxon>Streptophyta</taxon>
        <taxon>Embryophyta</taxon>
        <taxon>Tracheophyta</taxon>
        <taxon>Spermatophyta</taxon>
        <taxon>Magnoliopsida</taxon>
        <taxon>eudicotyledons</taxon>
        <taxon>Gunneridae</taxon>
        <taxon>Pentapetalae</taxon>
        <taxon>rosids</taxon>
        <taxon>fabids</taxon>
        <taxon>Fabales</taxon>
        <taxon>Fabaceae</taxon>
        <taxon>Papilionoideae</taxon>
        <taxon>50 kb inversion clade</taxon>
        <taxon>dalbergioids sensu lato</taxon>
        <taxon>Dalbergieae</taxon>
        <taxon>Pterocarpus clade</taxon>
        <taxon>Stylosanthes</taxon>
    </lineage>
</organism>
<evidence type="ECO:0000256" key="1">
    <source>
        <dbReference type="SAM" id="MobiDB-lite"/>
    </source>
</evidence>
<dbReference type="Proteomes" id="UP001341840">
    <property type="component" value="Unassembled WGS sequence"/>
</dbReference>
<feature type="compositionally biased region" description="Low complexity" evidence="1">
    <location>
        <begin position="70"/>
        <end position="79"/>
    </location>
</feature>
<gene>
    <name evidence="2" type="ORF">PIB30_038561</name>
</gene>
<protein>
    <submittedName>
        <fullName evidence="2">Uncharacterized protein</fullName>
    </submittedName>
</protein>
<evidence type="ECO:0000313" key="2">
    <source>
        <dbReference type="EMBL" id="MED6207748.1"/>
    </source>
</evidence>
<keyword evidence="3" id="KW-1185">Reference proteome</keyword>